<gene>
    <name evidence="2" type="ORF">GGC33_06250</name>
</gene>
<reference evidence="2 3" key="1">
    <citation type="submission" date="2019-11" db="EMBL/GenBank/DDBJ databases">
        <title>Isolation of a new High Light Tolerant Cyanobacteria.</title>
        <authorList>
            <person name="Dobson Z."/>
            <person name="Vaughn N."/>
            <person name="Vaughn M."/>
            <person name="Fromme P."/>
            <person name="Mazor Y."/>
        </authorList>
    </citation>
    <scope>NUCLEOTIDE SEQUENCE [LARGE SCALE GENOMIC DNA]</scope>
    <source>
        <strain evidence="2 3">0216</strain>
    </source>
</reference>
<dbReference type="PANTHER" id="PTHR34475">
    <property type="match status" value="1"/>
</dbReference>
<sequence length="272" mass="31416">MLFLRFFASKSSSETVDYDAVRKTILEEIGQTLKQKRLELDYTEELVSNQVHIPITTVKAIENADFTHLPEPIFIKQIINKYANYLKINGEELSNCFPLENNKKAQKQYLKKSSNFKFNIQLSPKYLYLIYLFLILFSIRSLSNILEFREFQETKLPHKEIVETDTNTQNQQPQAIPAVEKKEESVKSEPEELSLKLTVKQDAWVKIIVDGKPVYEGILNQGTEKEWIAKEKLTIRTGNAGGVMISLNEQKAKELGKLGQIEEVTFELPRRS</sequence>
<dbReference type="InterPro" id="IPR050400">
    <property type="entry name" value="Bact_Cytoskel_RodZ"/>
</dbReference>
<dbReference type="GO" id="GO:0003677">
    <property type="term" value="F:DNA binding"/>
    <property type="evidence" value="ECO:0007669"/>
    <property type="project" value="InterPro"/>
</dbReference>
<accession>A0A844GTY9</accession>
<evidence type="ECO:0000313" key="2">
    <source>
        <dbReference type="EMBL" id="MTF38522.1"/>
    </source>
</evidence>
<evidence type="ECO:0000259" key="1">
    <source>
        <dbReference type="Pfam" id="PF13464"/>
    </source>
</evidence>
<dbReference type="EMBL" id="WMIA01000005">
    <property type="protein sequence ID" value="MTF38522.1"/>
    <property type="molecule type" value="Genomic_DNA"/>
</dbReference>
<comment type="caution">
    <text evidence="2">The sequence shown here is derived from an EMBL/GenBank/DDBJ whole genome shotgun (WGS) entry which is preliminary data.</text>
</comment>
<dbReference type="InterPro" id="IPR025194">
    <property type="entry name" value="RodZ-like_C"/>
</dbReference>
<dbReference type="Pfam" id="PF13464">
    <property type="entry name" value="RodZ_C"/>
    <property type="match status" value="1"/>
</dbReference>
<dbReference type="RefSeq" id="WP_155083400.1">
    <property type="nucleotide sequence ID" value="NZ_WMIA01000005.1"/>
</dbReference>
<organism evidence="2 3">
    <name type="scientific">Cyanobacterium aponinum 0216</name>
    <dbReference type="NCBI Taxonomy" id="2676140"/>
    <lineage>
        <taxon>Bacteria</taxon>
        <taxon>Bacillati</taxon>
        <taxon>Cyanobacteriota</taxon>
        <taxon>Cyanophyceae</taxon>
        <taxon>Oscillatoriophycideae</taxon>
        <taxon>Chroococcales</taxon>
        <taxon>Geminocystaceae</taxon>
        <taxon>Cyanobacterium</taxon>
    </lineage>
</organism>
<evidence type="ECO:0000313" key="3">
    <source>
        <dbReference type="Proteomes" id="UP000437131"/>
    </source>
</evidence>
<dbReference type="AlphaFoldDB" id="A0A844GTY9"/>
<dbReference type="PANTHER" id="PTHR34475:SF1">
    <property type="entry name" value="CYTOSKELETON PROTEIN RODZ"/>
    <property type="match status" value="1"/>
</dbReference>
<dbReference type="Gene3D" id="1.10.260.40">
    <property type="entry name" value="lambda repressor-like DNA-binding domains"/>
    <property type="match status" value="1"/>
</dbReference>
<feature type="domain" description="Cytoskeleton protein RodZ-like C-terminal" evidence="1">
    <location>
        <begin position="197"/>
        <end position="264"/>
    </location>
</feature>
<dbReference type="Proteomes" id="UP000437131">
    <property type="component" value="Unassembled WGS sequence"/>
</dbReference>
<dbReference type="Pfam" id="PF13413">
    <property type="entry name" value="HTH_25"/>
    <property type="match status" value="1"/>
</dbReference>
<protein>
    <submittedName>
        <fullName evidence="2">DUF4115 domain-containing protein</fullName>
    </submittedName>
</protein>
<dbReference type="InterPro" id="IPR010982">
    <property type="entry name" value="Lambda_DNA-bd_dom_sf"/>
</dbReference>
<name>A0A844GTY9_9CHRO</name>
<proteinExistence type="predicted"/>